<dbReference type="InterPro" id="IPR011009">
    <property type="entry name" value="Kinase-like_dom_sf"/>
</dbReference>
<evidence type="ECO:0000259" key="1">
    <source>
        <dbReference type="Pfam" id="PF01636"/>
    </source>
</evidence>
<reference evidence="2" key="1">
    <citation type="submission" date="2020-11" db="EMBL/GenBank/DDBJ databases">
        <authorList>
            <consortium name="DOE Joint Genome Institute"/>
            <person name="Ahrendt S."/>
            <person name="Riley R."/>
            <person name="Andreopoulos W."/>
            <person name="Labutti K."/>
            <person name="Pangilinan J."/>
            <person name="Ruiz-Duenas F.J."/>
            <person name="Barrasa J.M."/>
            <person name="Sanchez-Garcia M."/>
            <person name="Camarero S."/>
            <person name="Miyauchi S."/>
            <person name="Serrano A."/>
            <person name="Linde D."/>
            <person name="Babiker R."/>
            <person name="Drula E."/>
            <person name="Ayuso-Fernandez I."/>
            <person name="Pacheco R."/>
            <person name="Padilla G."/>
            <person name="Ferreira P."/>
            <person name="Barriuso J."/>
            <person name="Kellner H."/>
            <person name="Castanera R."/>
            <person name="Alfaro M."/>
            <person name="Ramirez L."/>
            <person name="Pisabarro A.G."/>
            <person name="Kuo A."/>
            <person name="Tritt A."/>
            <person name="Lipzen A."/>
            <person name="He G."/>
            <person name="Yan M."/>
            <person name="Ng V."/>
            <person name="Cullen D."/>
            <person name="Martin F."/>
            <person name="Rosso M.-N."/>
            <person name="Henrissat B."/>
            <person name="Hibbett D."/>
            <person name="Martinez A.T."/>
            <person name="Grigoriev I.V."/>
        </authorList>
    </citation>
    <scope>NUCLEOTIDE SEQUENCE</scope>
    <source>
        <strain evidence="2">CBS 506.95</strain>
    </source>
</reference>
<name>A0A9P6E5A8_9AGAR</name>
<dbReference type="PANTHER" id="PTHR21310:SF58">
    <property type="entry name" value="AMINOGLYCOSIDE PHOSPHOTRANSFERASE DOMAIN-CONTAINING PROTEIN"/>
    <property type="match status" value="1"/>
</dbReference>
<sequence length="246" mass="28184">MKTVLQLPFNIYIKTAFNAAEEVAATRYVEENTSIPVPHILDYIPLNTPEFPRMGFVIMKAVSGHPLGQKGELLHEFTQEQKDTFVGTLRSWLQQLRSLAPVNKHQISGFLGGGLVSFRIGDVLDGPFGPFHSQDEFHAQDFCTPWAANNRSLTCALEHRLKTPYKICLTHGDLTPSNILIDDSGCPVALIDWETASWMPEYWEYTRALYMRTDYIGWREAFDRIFPCYGRELTVERAIWEHWVSS</sequence>
<dbReference type="PANTHER" id="PTHR21310">
    <property type="entry name" value="AMINOGLYCOSIDE PHOSPHOTRANSFERASE-RELATED-RELATED"/>
    <property type="match status" value="1"/>
</dbReference>
<organism evidence="2 3">
    <name type="scientific">Crepidotus variabilis</name>
    <dbReference type="NCBI Taxonomy" id="179855"/>
    <lineage>
        <taxon>Eukaryota</taxon>
        <taxon>Fungi</taxon>
        <taxon>Dikarya</taxon>
        <taxon>Basidiomycota</taxon>
        <taxon>Agaricomycotina</taxon>
        <taxon>Agaricomycetes</taxon>
        <taxon>Agaricomycetidae</taxon>
        <taxon>Agaricales</taxon>
        <taxon>Agaricineae</taxon>
        <taxon>Crepidotaceae</taxon>
        <taxon>Crepidotus</taxon>
    </lineage>
</organism>
<dbReference type="InterPro" id="IPR051678">
    <property type="entry name" value="AGP_Transferase"/>
</dbReference>
<comment type="caution">
    <text evidence="2">The sequence shown here is derived from an EMBL/GenBank/DDBJ whole genome shotgun (WGS) entry which is preliminary data.</text>
</comment>
<evidence type="ECO:0000313" key="2">
    <source>
        <dbReference type="EMBL" id="KAF9522816.1"/>
    </source>
</evidence>
<dbReference type="SUPFAM" id="SSF56112">
    <property type="entry name" value="Protein kinase-like (PK-like)"/>
    <property type="match status" value="1"/>
</dbReference>
<dbReference type="OrthoDB" id="5404599at2759"/>
<dbReference type="Gene3D" id="3.90.1200.10">
    <property type="match status" value="1"/>
</dbReference>
<dbReference type="Pfam" id="PF01636">
    <property type="entry name" value="APH"/>
    <property type="match status" value="1"/>
</dbReference>
<dbReference type="InterPro" id="IPR002575">
    <property type="entry name" value="Aminoglycoside_PTrfase"/>
</dbReference>
<dbReference type="EMBL" id="MU157933">
    <property type="protein sequence ID" value="KAF9522816.1"/>
    <property type="molecule type" value="Genomic_DNA"/>
</dbReference>
<feature type="domain" description="Aminoglycoside phosphotransferase" evidence="1">
    <location>
        <begin position="18"/>
        <end position="224"/>
    </location>
</feature>
<dbReference type="GO" id="GO:0016301">
    <property type="term" value="F:kinase activity"/>
    <property type="evidence" value="ECO:0007669"/>
    <property type="project" value="UniProtKB-KW"/>
</dbReference>
<keyword evidence="2" id="KW-0418">Kinase</keyword>
<keyword evidence="2" id="KW-0808">Transferase</keyword>
<proteinExistence type="predicted"/>
<evidence type="ECO:0000313" key="3">
    <source>
        <dbReference type="Proteomes" id="UP000807306"/>
    </source>
</evidence>
<dbReference type="Proteomes" id="UP000807306">
    <property type="component" value="Unassembled WGS sequence"/>
</dbReference>
<keyword evidence="3" id="KW-1185">Reference proteome</keyword>
<dbReference type="AlphaFoldDB" id="A0A9P6E5A8"/>
<protein>
    <submittedName>
        <fullName evidence="2">Kinase-like domain-containing protein</fullName>
    </submittedName>
</protein>
<accession>A0A9P6E5A8</accession>
<gene>
    <name evidence="2" type="ORF">CPB83DRAFT_871861</name>
</gene>